<dbReference type="CDD" id="cd16018">
    <property type="entry name" value="Enpp"/>
    <property type="match status" value="1"/>
</dbReference>
<dbReference type="SUPFAM" id="SSF53649">
    <property type="entry name" value="Alkaline phosphatase-like"/>
    <property type="match status" value="1"/>
</dbReference>
<reference evidence="1 2" key="1">
    <citation type="submission" date="2016-10" db="EMBL/GenBank/DDBJ databases">
        <authorList>
            <person name="de Groot N.N."/>
        </authorList>
    </citation>
    <scope>NUCLEOTIDE SEQUENCE [LARGE SCALE GENOMIC DNA]</scope>
    <source>
        <strain evidence="1 2">DSM 2784</strain>
    </source>
</reference>
<gene>
    <name evidence="1" type="ORF">SAMN03080599_01481</name>
</gene>
<organism evidence="1 2">
    <name type="scientific">Acidaminobacter hydrogenoformans DSM 2784</name>
    <dbReference type="NCBI Taxonomy" id="1120920"/>
    <lineage>
        <taxon>Bacteria</taxon>
        <taxon>Bacillati</taxon>
        <taxon>Bacillota</taxon>
        <taxon>Clostridia</taxon>
        <taxon>Peptostreptococcales</taxon>
        <taxon>Acidaminobacteraceae</taxon>
        <taxon>Acidaminobacter</taxon>
    </lineage>
</organism>
<dbReference type="OrthoDB" id="9779418at2"/>
<dbReference type="PANTHER" id="PTHR10151:SF120">
    <property type="entry name" value="BIS(5'-ADENOSYL)-TRIPHOSPHATASE"/>
    <property type="match status" value="1"/>
</dbReference>
<dbReference type="Gene3D" id="3.40.720.10">
    <property type="entry name" value="Alkaline Phosphatase, subunit A"/>
    <property type="match status" value="1"/>
</dbReference>
<dbReference type="InterPro" id="IPR002591">
    <property type="entry name" value="Phosphodiest/P_Trfase"/>
</dbReference>
<dbReference type="EMBL" id="FMWL01000005">
    <property type="protein sequence ID" value="SCZ78866.1"/>
    <property type="molecule type" value="Genomic_DNA"/>
</dbReference>
<evidence type="ECO:0000313" key="2">
    <source>
        <dbReference type="Proteomes" id="UP000199208"/>
    </source>
</evidence>
<dbReference type="GO" id="GO:0016787">
    <property type="term" value="F:hydrolase activity"/>
    <property type="evidence" value="ECO:0007669"/>
    <property type="project" value="UniProtKB-ARBA"/>
</dbReference>
<dbReference type="Proteomes" id="UP000199208">
    <property type="component" value="Unassembled WGS sequence"/>
</dbReference>
<dbReference type="InterPro" id="IPR017850">
    <property type="entry name" value="Alkaline_phosphatase_core_sf"/>
</dbReference>
<dbReference type="Pfam" id="PF01663">
    <property type="entry name" value="Phosphodiest"/>
    <property type="match status" value="1"/>
</dbReference>
<accession>A0A1G5RXX8</accession>
<dbReference type="RefSeq" id="WP_092590245.1">
    <property type="nucleotide sequence ID" value="NZ_FMWL01000005.1"/>
</dbReference>
<name>A0A1G5RXX8_9FIRM</name>
<protein>
    <submittedName>
        <fullName evidence="1">Predicted pyrophosphatase or phosphodiesterase, AlkP superfamily</fullName>
    </submittedName>
</protein>
<sequence>MQEKRRLIVISFDGLGERDFEAIQSMPAFSRLLRVSAWHKNVKSIYPSLTYPAHATIVTGRLPRDHGIVNNTLFQPERSSPDWFWNRRHLQGDTLYDAASRAGLKTAALLWPVTAGAGIDYNMPEVLANRPWENQILVSLRSGSPGYQLDMNRRFGKLRHGTDQPALDHFMHKALMATLEEKKPDLVLVHYTDLDAQRHDYGFDSKMANEALKRHDRRLGDILDWVDAQEDRDLYGICVLGDHSSLDVERVVNLNPLFIERGLIKLDRKGHLKDYRALMKSADGSAYLYVKGPELDHVKAHVRKIVEDFAREEDAIEAVFHHSEIAALGGDQNAFLMLEATRGYYFNDRLDAREPIQEITESFVRGEPFYHWNTHGFSPTKSGYNTVWIMSGAGVEVGELEGPMSLLDEAPTFAKWLGVEIEGAMNEPLHCVSAEG</sequence>
<dbReference type="AlphaFoldDB" id="A0A1G5RXX8"/>
<evidence type="ECO:0000313" key="1">
    <source>
        <dbReference type="EMBL" id="SCZ78866.1"/>
    </source>
</evidence>
<proteinExistence type="predicted"/>
<dbReference type="STRING" id="1120920.SAMN03080599_01481"/>
<keyword evidence="2" id="KW-1185">Reference proteome</keyword>
<dbReference type="PANTHER" id="PTHR10151">
    <property type="entry name" value="ECTONUCLEOTIDE PYROPHOSPHATASE/PHOSPHODIESTERASE"/>
    <property type="match status" value="1"/>
</dbReference>